<dbReference type="PROSITE" id="PS00411">
    <property type="entry name" value="KINESIN_MOTOR_1"/>
    <property type="match status" value="1"/>
</dbReference>
<dbReference type="InterPro" id="IPR019821">
    <property type="entry name" value="Kinesin_motor_CS"/>
</dbReference>
<dbReference type="EMBL" id="QWIN01000457">
    <property type="protein sequence ID" value="RMY51457.1"/>
    <property type="molecule type" value="Genomic_DNA"/>
</dbReference>
<keyword evidence="1 6" id="KW-0493">Microtubule</keyword>
<evidence type="ECO:0000256" key="5">
    <source>
        <dbReference type="PROSITE-ProRule" id="PRU00283"/>
    </source>
</evidence>
<feature type="compositionally biased region" description="Low complexity" evidence="8">
    <location>
        <begin position="219"/>
        <end position="236"/>
    </location>
</feature>
<accession>A0A3M7CIH2</accession>
<dbReference type="VEuPathDB" id="FungiDB:BTJ68_04896"/>
<evidence type="ECO:0000256" key="3">
    <source>
        <dbReference type="ARBA" id="ARBA00022840"/>
    </source>
</evidence>
<dbReference type="GO" id="GO:0005874">
    <property type="term" value="C:microtubule"/>
    <property type="evidence" value="ECO:0007669"/>
    <property type="project" value="UniProtKB-KW"/>
</dbReference>
<dbReference type="GO" id="GO:0008017">
    <property type="term" value="F:microtubule binding"/>
    <property type="evidence" value="ECO:0007669"/>
    <property type="project" value="InterPro"/>
</dbReference>
<dbReference type="PANTHER" id="PTHR24115:SF1008">
    <property type="entry name" value="KINESIN-LIKE PROTEIN SUBITO"/>
    <property type="match status" value="1"/>
</dbReference>
<dbReference type="GO" id="GO:0005871">
    <property type="term" value="C:kinesin complex"/>
    <property type="evidence" value="ECO:0007669"/>
    <property type="project" value="TreeGrafter"/>
</dbReference>
<evidence type="ECO:0000259" key="9">
    <source>
        <dbReference type="PROSITE" id="PS50067"/>
    </source>
</evidence>
<dbReference type="PRINTS" id="PR00380">
    <property type="entry name" value="KINESINHEAVY"/>
</dbReference>
<evidence type="ECO:0000313" key="10">
    <source>
        <dbReference type="EMBL" id="RMY51457.1"/>
    </source>
</evidence>
<dbReference type="GO" id="GO:0016887">
    <property type="term" value="F:ATP hydrolysis activity"/>
    <property type="evidence" value="ECO:0007669"/>
    <property type="project" value="TreeGrafter"/>
</dbReference>
<gene>
    <name evidence="10" type="ORF">D0865_06332</name>
</gene>
<dbReference type="InterPro" id="IPR036961">
    <property type="entry name" value="Kinesin_motor_dom_sf"/>
</dbReference>
<proteinExistence type="inferred from homology"/>
<feature type="binding site" evidence="5">
    <location>
        <begin position="107"/>
        <end position="114"/>
    </location>
    <ligand>
        <name>ATP</name>
        <dbReference type="ChEBI" id="CHEBI:30616"/>
    </ligand>
</feature>
<dbReference type="GO" id="GO:0005634">
    <property type="term" value="C:nucleus"/>
    <property type="evidence" value="ECO:0007669"/>
    <property type="project" value="TreeGrafter"/>
</dbReference>
<feature type="region of interest" description="Disordered" evidence="8">
    <location>
        <begin position="211"/>
        <end position="240"/>
    </location>
</feature>
<keyword evidence="7" id="KW-0175">Coiled coil</keyword>
<evidence type="ECO:0000256" key="4">
    <source>
        <dbReference type="ARBA" id="ARBA00023175"/>
    </source>
</evidence>
<dbReference type="PANTHER" id="PTHR24115">
    <property type="entry name" value="KINESIN-RELATED"/>
    <property type="match status" value="1"/>
</dbReference>
<feature type="compositionally biased region" description="Acidic residues" evidence="8">
    <location>
        <begin position="723"/>
        <end position="740"/>
    </location>
</feature>
<evidence type="ECO:0000256" key="2">
    <source>
        <dbReference type="ARBA" id="ARBA00022741"/>
    </source>
</evidence>
<dbReference type="GO" id="GO:0003777">
    <property type="term" value="F:microtubule motor activity"/>
    <property type="evidence" value="ECO:0007669"/>
    <property type="project" value="InterPro"/>
</dbReference>
<dbReference type="FunFam" id="3.40.850.10:FF:000091">
    <property type="entry name" value="Kinesin family protein"/>
    <property type="match status" value="1"/>
</dbReference>
<dbReference type="OrthoDB" id="123929at2759"/>
<dbReference type="InterPro" id="IPR027417">
    <property type="entry name" value="P-loop_NTPase"/>
</dbReference>
<dbReference type="Proteomes" id="UP000270230">
    <property type="component" value="Unassembled WGS sequence"/>
</dbReference>
<evidence type="ECO:0000313" key="11">
    <source>
        <dbReference type="Proteomes" id="UP000270230"/>
    </source>
</evidence>
<dbReference type="GO" id="GO:0007018">
    <property type="term" value="P:microtubule-based movement"/>
    <property type="evidence" value="ECO:0007669"/>
    <property type="project" value="InterPro"/>
</dbReference>
<comment type="similarity">
    <text evidence="5 6">Belongs to the TRAFAC class myosin-kinesin ATPase superfamily. Kinesin family.</text>
</comment>
<evidence type="ECO:0000256" key="6">
    <source>
        <dbReference type="RuleBase" id="RU000394"/>
    </source>
</evidence>
<evidence type="ECO:0000256" key="1">
    <source>
        <dbReference type="ARBA" id="ARBA00022701"/>
    </source>
</evidence>
<dbReference type="Gene3D" id="3.40.850.10">
    <property type="entry name" value="Kinesin motor domain"/>
    <property type="match status" value="2"/>
</dbReference>
<name>A0A3M7CIH2_HORWE</name>
<evidence type="ECO:0000256" key="8">
    <source>
        <dbReference type="SAM" id="MobiDB-lite"/>
    </source>
</evidence>
<evidence type="ECO:0000256" key="7">
    <source>
        <dbReference type="SAM" id="Coils"/>
    </source>
</evidence>
<dbReference type="SUPFAM" id="SSF52540">
    <property type="entry name" value="P-loop containing nucleoside triphosphate hydrolases"/>
    <property type="match status" value="1"/>
</dbReference>
<dbReference type="AlphaFoldDB" id="A0A3M7CIH2"/>
<dbReference type="Pfam" id="PF00225">
    <property type="entry name" value="Kinesin"/>
    <property type="match status" value="2"/>
</dbReference>
<dbReference type="InterPro" id="IPR001752">
    <property type="entry name" value="Kinesin_motor_dom"/>
</dbReference>
<dbReference type="SMART" id="SM00129">
    <property type="entry name" value="KISc"/>
    <property type="match status" value="1"/>
</dbReference>
<reference evidence="10 11" key="1">
    <citation type="journal article" date="2018" name="BMC Genomics">
        <title>Genomic evidence for intraspecific hybridization in a clonal and extremely halotolerant yeast.</title>
        <authorList>
            <person name="Gostincar C."/>
            <person name="Stajich J.E."/>
            <person name="Zupancic J."/>
            <person name="Zalar P."/>
            <person name="Gunde-Cimerman N."/>
        </authorList>
    </citation>
    <scope>NUCLEOTIDE SEQUENCE [LARGE SCALE GENOMIC DNA]</scope>
    <source>
        <strain evidence="10 11">EXF-151</strain>
    </source>
</reference>
<keyword evidence="2 5" id="KW-0547">Nucleotide-binding</keyword>
<feature type="region of interest" description="Disordered" evidence="8">
    <location>
        <begin position="713"/>
        <end position="811"/>
    </location>
</feature>
<keyword evidence="3 5" id="KW-0067">ATP-binding</keyword>
<protein>
    <recommendedName>
        <fullName evidence="6">Kinesin-like protein</fullName>
    </recommendedName>
</protein>
<organism evidence="10 11">
    <name type="scientific">Hortaea werneckii</name>
    <name type="common">Black yeast</name>
    <name type="synonym">Cladosporium werneckii</name>
    <dbReference type="NCBI Taxonomy" id="91943"/>
    <lineage>
        <taxon>Eukaryota</taxon>
        <taxon>Fungi</taxon>
        <taxon>Dikarya</taxon>
        <taxon>Ascomycota</taxon>
        <taxon>Pezizomycotina</taxon>
        <taxon>Dothideomycetes</taxon>
        <taxon>Dothideomycetidae</taxon>
        <taxon>Mycosphaerellales</taxon>
        <taxon>Teratosphaeriaceae</taxon>
        <taxon>Hortaea</taxon>
    </lineage>
</organism>
<feature type="domain" description="Kinesin motor" evidence="9">
    <location>
        <begin position="10"/>
        <end position="570"/>
    </location>
</feature>
<feature type="compositionally biased region" description="Basic and acidic residues" evidence="8">
    <location>
        <begin position="770"/>
        <end position="785"/>
    </location>
</feature>
<feature type="coiled-coil region" evidence="7">
    <location>
        <begin position="606"/>
        <end position="661"/>
    </location>
</feature>
<dbReference type="GO" id="GO:0005524">
    <property type="term" value="F:ATP binding"/>
    <property type="evidence" value="ECO:0007669"/>
    <property type="project" value="UniProtKB-UniRule"/>
</dbReference>
<comment type="caution">
    <text evidence="10">The sequence shown here is derived from an EMBL/GenBank/DDBJ whole genome shotgun (WGS) entry which is preliminary data.</text>
</comment>
<keyword evidence="4 5" id="KW-0505">Motor protein</keyword>
<dbReference type="InterPro" id="IPR027640">
    <property type="entry name" value="Kinesin-like_fam"/>
</dbReference>
<dbReference type="PROSITE" id="PS50067">
    <property type="entry name" value="KINESIN_MOTOR_2"/>
    <property type="match status" value="1"/>
</dbReference>
<sequence length="811" mass="88234">MEQSKPSAALFDVYLRLRPSASAAGKERFLDVEDTRHAHQLPTHITIKPPADDKRKRAVERFGFTRVFEERCGQRELLESIGILPILEGVLGQPGREGRDGLLATLGVTGSGKSHTILGSKSQRGITQLALDVLYRHTAPTLVDADYSPSAFSSLCQADVSEGHLLTASNFLDSIYYGGDVSYSRAATPGMVREQASQLYTPPLPGAFPSSVDESMCRSSTTTATPTTQPTTPSPTRGRVFNRLYPSLSKYTPSKVPRPSSISPSKSTVKPVSRIAHITRSIARLANLPSSQETSFMSMPAGPRRNIPRVSNLANHPPVDDIEIAIDRDAEYAVVVSMYEVHNDRIYDLLASSSSSAGNKQQQQQQQAKRRALLFKSTEKSPDRKVVAGLKKVVCSTLEEALLVLETGLTERRVAGTGSNAVSSRSHGFFNIEVKKRARSTRGIPVSGPWTSSTLTIVDLAGSERARAAKTAGATLAEAGKINESLMYLGQCMQLQADQAQGLTNANVVPFRQCKLTELLFSNSLGAAGGKETGSKKAPQKAVMIVTADPLGDYNATSQILRYSALAREVTVPRVPSVTSQIASAPVMPSNLHGHPTGRATPSNNTAAVQEELEQALATIAALRSELEVSQLLLQEETQRRQDAEASWKVAETRIEEVEAEVREEMCEEFESRLALEQRRWRAARDAEMDAQDLHLDRKLEVLTQGMTIYEDETAEKENLEGFGDEVGGESDAEREDDVLGEAKGGRPNDSRGASADVARLAEMEAENAVLKEKVANAERAKDAQRSPSKKMRVLKTPSKGWRGSGVELWE</sequence>